<dbReference type="AGR" id="MGI:3641801"/>
<reference evidence="2" key="5">
    <citation type="journal article" date="2002" name="Nature">
        <title>Analysis of the mouse transcriptome based on functional annotation of 60,770 full-length cDNAs.</title>
        <authorList>
            <consortium name="The FANTOM Consortium and the RIKEN Genome Exploration Research Group Phase I and II Team"/>
        </authorList>
    </citation>
    <scope>NUCLEOTIDE SEQUENCE</scope>
    <source>
        <tissue evidence="2">Mammary gland</tissue>
    </source>
</reference>
<sequence>MNMAAKRSTLLEQFKHTNSLLQGTKISKAVFSVLCCFVFLIMNYVHGLF</sequence>
<keyword evidence="1" id="KW-0472">Membrane</keyword>
<proteinExistence type="evidence at transcript level"/>
<evidence type="ECO:0000313" key="2">
    <source>
        <dbReference type="EMBL" id="BAE26176.1"/>
    </source>
</evidence>
<evidence type="ECO:0000256" key="1">
    <source>
        <dbReference type="SAM" id="Phobius"/>
    </source>
</evidence>
<feature type="transmembrane region" description="Helical" evidence="1">
    <location>
        <begin position="29"/>
        <end position="46"/>
    </location>
</feature>
<dbReference type="EMBL" id="AK144996">
    <property type="protein sequence ID" value="BAE26176.1"/>
    <property type="molecule type" value="mRNA"/>
</dbReference>
<reference evidence="2" key="6">
    <citation type="submission" date="2004-03" db="EMBL/GenBank/DDBJ databases">
        <authorList>
            <person name="Arakawa T."/>
            <person name="Carninci P."/>
            <person name="Fukuda S."/>
            <person name="Hashizume W."/>
            <person name="Hayashida K."/>
            <person name="Hori F."/>
            <person name="Iida J."/>
            <person name="Imamura K."/>
            <person name="Imotani K."/>
            <person name="Itoh M."/>
            <person name="Kanagawa S."/>
            <person name="Kawai J."/>
            <person name="Kojima M."/>
            <person name="Konno H."/>
            <person name="Murata M."/>
            <person name="Nakamura M."/>
            <person name="Ninomiya N."/>
            <person name="Nishiyori H."/>
            <person name="Nomura K."/>
            <person name="Ohno M."/>
            <person name="Sakazume N."/>
            <person name="Sano H."/>
            <person name="Sasaki D."/>
            <person name="Shibata K."/>
            <person name="Shiraki T."/>
            <person name="Tagami M."/>
            <person name="Tagami Y."/>
            <person name="Waki K."/>
            <person name="Watahiki A."/>
            <person name="Muramatsu M."/>
            <person name="Hayashizaki Y."/>
        </authorList>
    </citation>
    <scope>NUCLEOTIDE SEQUENCE</scope>
    <source>
        <tissue evidence="2">Mammary gland</tissue>
    </source>
</reference>
<evidence type="ECO:0000313" key="3">
    <source>
        <dbReference type="MGI" id="MGI:3641801"/>
    </source>
</evidence>
<name>Q3UMC2_MOUSE</name>
<reference evidence="2" key="8">
    <citation type="journal article" date="2005" name="Science">
        <title>Antisense Transcription in the Mammalian Transcriptome.</title>
        <authorList>
            <consortium name="RIKEN Genome Exploration Research Group and Genome Science Group (Genome Network Project Core Group) and the FANTOM Consortium"/>
        </authorList>
    </citation>
    <scope>NUCLEOTIDE SEQUENCE</scope>
    <source>
        <tissue evidence="2">Mammary gland</tissue>
    </source>
</reference>
<reference evidence="2" key="7">
    <citation type="journal article" date="2005" name="Science">
        <title>The Transcriptional Landscape of the Mammalian Genome.</title>
        <authorList>
            <consortium name="The FANTOM Consortium"/>
            <consortium name="Riken Genome Exploration Research Group and Genome Science Group (Genome Network Project Core Group)"/>
        </authorList>
    </citation>
    <scope>NUCLEOTIDE SEQUENCE</scope>
    <source>
        <tissue evidence="2">Mammary gland</tissue>
    </source>
</reference>
<accession>Q3UMC2</accession>
<gene>
    <name evidence="3" type="primary">Gm10441</name>
</gene>
<reference evidence="2" key="2">
    <citation type="journal article" date="2000" name="Genome Res.">
        <title>Normalization and subtraction of cap-trapper-selected cDNAs to prepare full-length cDNA libraries for rapid discovery of new genes.</title>
        <authorList>
            <person name="Carninci P."/>
            <person name="Shibata Y."/>
            <person name="Hayatsu N."/>
            <person name="Sugahara Y."/>
            <person name="Shibata K."/>
            <person name="Itoh M."/>
            <person name="Konno H."/>
            <person name="Okazaki Y."/>
            <person name="Muramatsu M."/>
            <person name="Hayashizaki Y."/>
        </authorList>
    </citation>
    <scope>NUCLEOTIDE SEQUENCE</scope>
    <source>
        <tissue evidence="2">Mammary gland</tissue>
    </source>
</reference>
<reference evidence="2" key="1">
    <citation type="journal article" date="1999" name="Methods Enzymol.">
        <title>High-efficiency full-length cDNA cloning.</title>
        <authorList>
            <person name="Carninci P."/>
            <person name="Hayashizaki Y."/>
        </authorList>
    </citation>
    <scope>NUCLEOTIDE SEQUENCE</scope>
    <source>
        <tissue evidence="2">Mammary gland</tissue>
    </source>
</reference>
<organism evidence="2">
    <name type="scientific">Mus musculus</name>
    <name type="common">Mouse</name>
    <dbReference type="NCBI Taxonomy" id="10090"/>
    <lineage>
        <taxon>Eukaryota</taxon>
        <taxon>Metazoa</taxon>
        <taxon>Chordata</taxon>
        <taxon>Craniata</taxon>
        <taxon>Vertebrata</taxon>
        <taxon>Euteleostomi</taxon>
        <taxon>Mammalia</taxon>
        <taxon>Eutheria</taxon>
        <taxon>Euarchontoglires</taxon>
        <taxon>Glires</taxon>
        <taxon>Rodentia</taxon>
        <taxon>Myomorpha</taxon>
        <taxon>Muroidea</taxon>
        <taxon>Muridae</taxon>
        <taxon>Murinae</taxon>
        <taxon>Mus</taxon>
        <taxon>Mus</taxon>
    </lineage>
</organism>
<protein>
    <submittedName>
        <fullName evidence="2">Uncharacterized protein</fullName>
    </submittedName>
</protein>
<keyword evidence="1" id="KW-0812">Transmembrane</keyword>
<keyword evidence="1" id="KW-1133">Transmembrane helix</keyword>
<reference evidence="2" key="4">
    <citation type="journal article" date="2001" name="Nature">
        <title>Functional annotation of a full-length mouse cDNA collection.</title>
        <authorList>
            <consortium name="The RIKEN Genome Exploration Research Group Phase II Team and the FANTOM Consortium"/>
        </authorList>
    </citation>
    <scope>NUCLEOTIDE SEQUENCE</scope>
    <source>
        <tissue evidence="2">Mammary gland</tissue>
    </source>
</reference>
<reference evidence="2" key="3">
    <citation type="journal article" date="2000" name="Genome Res.">
        <title>RIKEN integrated sequence analysis (RISA) system--384-format sequencing pipeline with 384 multicapillary sequencer.</title>
        <authorList>
            <person name="Shibata K."/>
            <person name="Itoh M."/>
            <person name="Aizawa K."/>
            <person name="Nagaoka S."/>
            <person name="Sasaki N."/>
            <person name="Carninci P."/>
            <person name="Konno H."/>
            <person name="Akiyama J."/>
            <person name="Nishi K."/>
            <person name="Kitsunai T."/>
            <person name="Tashiro H."/>
            <person name="Itoh M."/>
            <person name="Sumi N."/>
            <person name="Ishii Y."/>
            <person name="Nakamura S."/>
            <person name="Hazama M."/>
            <person name="Nishine T."/>
            <person name="Harada A."/>
            <person name="Yamamoto R."/>
            <person name="Matsumoto H."/>
            <person name="Sakaguchi S."/>
            <person name="Ikegami T."/>
            <person name="Kashiwagi K."/>
            <person name="Fujiwake S."/>
            <person name="Inoue K."/>
            <person name="Togawa Y."/>
            <person name="Izawa M."/>
            <person name="Ohara E."/>
            <person name="Watahiki M."/>
            <person name="Yoneda Y."/>
            <person name="Ishikawa T."/>
            <person name="Ozawa K."/>
            <person name="Tanaka T."/>
            <person name="Matsuura S."/>
            <person name="Kawai J."/>
            <person name="Okazaki Y."/>
            <person name="Muramatsu M."/>
            <person name="Inoue Y."/>
            <person name="Kira A."/>
            <person name="Hayashizaki Y."/>
        </authorList>
    </citation>
    <scope>NUCLEOTIDE SEQUENCE</scope>
    <source>
        <tissue evidence="2">Mammary gland</tissue>
    </source>
</reference>
<dbReference type="AlphaFoldDB" id="Q3UMC2"/>
<dbReference type="MGI" id="MGI:3641801">
    <property type="gene designation" value="Gm10441"/>
</dbReference>